<protein>
    <submittedName>
        <fullName evidence="1">Uncharacterized protein</fullName>
    </submittedName>
</protein>
<organism evidence="1 2">
    <name type="scientific">Silvimonas amylolytica</name>
    <dbReference type="NCBI Taxonomy" id="449663"/>
    <lineage>
        <taxon>Bacteria</taxon>
        <taxon>Pseudomonadati</taxon>
        <taxon>Pseudomonadota</taxon>
        <taxon>Betaproteobacteria</taxon>
        <taxon>Neisseriales</taxon>
        <taxon>Chitinibacteraceae</taxon>
        <taxon>Silvimonas</taxon>
    </lineage>
</organism>
<reference evidence="2" key="1">
    <citation type="journal article" date="2019" name="Int. J. Syst. Evol. Microbiol.">
        <title>The Global Catalogue of Microorganisms (GCM) 10K type strain sequencing project: providing services to taxonomists for standard genome sequencing and annotation.</title>
        <authorList>
            <consortium name="The Broad Institute Genomics Platform"/>
            <consortium name="The Broad Institute Genome Sequencing Center for Infectious Disease"/>
            <person name="Wu L."/>
            <person name="Ma J."/>
        </authorList>
    </citation>
    <scope>NUCLEOTIDE SEQUENCE [LARGE SCALE GENOMIC DNA]</scope>
    <source>
        <strain evidence="2">CGMCC 1.8860</strain>
    </source>
</reference>
<accession>A0ABQ2PPR7</accession>
<keyword evidence="2" id="KW-1185">Reference proteome</keyword>
<comment type="caution">
    <text evidence="1">The sequence shown here is derived from an EMBL/GenBank/DDBJ whole genome shotgun (WGS) entry which is preliminary data.</text>
</comment>
<gene>
    <name evidence="1" type="ORF">GCM10010971_30530</name>
</gene>
<dbReference type="Proteomes" id="UP000621859">
    <property type="component" value="Unassembled WGS sequence"/>
</dbReference>
<dbReference type="EMBL" id="BMLY01000005">
    <property type="protein sequence ID" value="GGP27234.1"/>
    <property type="molecule type" value="Genomic_DNA"/>
</dbReference>
<proteinExistence type="predicted"/>
<name>A0ABQ2PPR7_9NEIS</name>
<evidence type="ECO:0000313" key="2">
    <source>
        <dbReference type="Proteomes" id="UP000621859"/>
    </source>
</evidence>
<sequence length="64" mass="7637">MPIIKVTPLHMAAVRPTPLVTVMPLRRRSVCVRRWGSMGVLRRPVRLLWWMSLRRFAVRRGFRL</sequence>
<evidence type="ECO:0000313" key="1">
    <source>
        <dbReference type="EMBL" id="GGP27234.1"/>
    </source>
</evidence>